<feature type="domain" description="Aldehyde dehydrogenase" evidence="4">
    <location>
        <begin position="38"/>
        <end position="488"/>
    </location>
</feature>
<dbReference type="InterPro" id="IPR016162">
    <property type="entry name" value="Ald_DH_N"/>
</dbReference>
<dbReference type="SUPFAM" id="SSF53720">
    <property type="entry name" value="ALDH-like"/>
    <property type="match status" value="1"/>
</dbReference>
<comment type="caution">
    <text evidence="5">The sequence shown here is derived from an EMBL/GenBank/DDBJ whole genome shotgun (WGS) entry which is preliminary data.</text>
</comment>
<dbReference type="EMBL" id="BAAARW010000006">
    <property type="protein sequence ID" value="GAA2409682.1"/>
    <property type="molecule type" value="Genomic_DNA"/>
</dbReference>
<keyword evidence="6" id="KW-1185">Reference proteome</keyword>
<evidence type="ECO:0000256" key="2">
    <source>
        <dbReference type="PROSITE-ProRule" id="PRU10007"/>
    </source>
</evidence>
<evidence type="ECO:0000313" key="5">
    <source>
        <dbReference type="EMBL" id="GAA2409682.1"/>
    </source>
</evidence>
<dbReference type="Gene3D" id="3.40.309.10">
    <property type="entry name" value="Aldehyde Dehydrogenase, Chain A, domain 2"/>
    <property type="match status" value="1"/>
</dbReference>
<dbReference type="RefSeq" id="WP_344588164.1">
    <property type="nucleotide sequence ID" value="NZ_BAAARW010000006.1"/>
</dbReference>
<dbReference type="InterPro" id="IPR016161">
    <property type="entry name" value="Ald_DH/histidinol_DH"/>
</dbReference>
<organism evidence="5 6">
    <name type="scientific">Actinomadura vinacea</name>
    <dbReference type="NCBI Taxonomy" id="115336"/>
    <lineage>
        <taxon>Bacteria</taxon>
        <taxon>Bacillati</taxon>
        <taxon>Actinomycetota</taxon>
        <taxon>Actinomycetes</taxon>
        <taxon>Streptosporangiales</taxon>
        <taxon>Thermomonosporaceae</taxon>
        <taxon>Actinomadura</taxon>
    </lineage>
</organism>
<protein>
    <submittedName>
        <fullName evidence="5">Aldehyde dehydrogenase family protein</fullName>
    </submittedName>
</protein>
<dbReference type="Pfam" id="PF00171">
    <property type="entry name" value="Aldedh"/>
    <property type="match status" value="1"/>
</dbReference>
<sequence>MMTENHGRPPLRVDARLPDVLTAVVAGDHAPRGSGPLMDVEDPATESAIGRFEETTADGVAQAVESAHAAWRGWSRLDPVERGRHLMRVAEALRADADQLARLESLDSGKPLSQARTDIAGSARYFEYYAGLADKIHGETIPQPRGTFVYTLREPYGVVAHITPWNAPLTQMMRGVAPCLAAGNTVVVKPSELTPLTSVLAARLMTEAGLPPGVCNVVLGAGHTTGDALTRHPLVRHITFTGSVEVGRRVGAVAADRIVDVNLELGGKSPAIVCADADLGTAAKAGALAVIRNSGQSCFATTRLLVDRRVHAEFVERLAGHVAGLSVGHGLDDPDLGPLISARQRSRVLAHIGRATRDGAELVAGGGAVEGVERGHFVAPTLLSGVTNDMAVAREEIFGPVQSVIAFDSLDEAVGIANDTEYGLSAGVFTAHAGTAHRIAAELQAGQVQVNRYSGAGVEVPFGGYKNSGLGREKGTEAITHYTQLKSVIVATS</sequence>
<feature type="active site" evidence="2">
    <location>
        <position position="264"/>
    </location>
</feature>
<evidence type="ECO:0000256" key="1">
    <source>
        <dbReference type="ARBA" id="ARBA00023002"/>
    </source>
</evidence>
<name>A0ABN3IQI8_9ACTN</name>
<evidence type="ECO:0000256" key="3">
    <source>
        <dbReference type="RuleBase" id="RU003345"/>
    </source>
</evidence>
<gene>
    <name evidence="5" type="ORF">GCM10010191_17900</name>
</gene>
<dbReference type="InterPro" id="IPR015590">
    <property type="entry name" value="Aldehyde_DH_dom"/>
</dbReference>
<evidence type="ECO:0000313" key="6">
    <source>
        <dbReference type="Proteomes" id="UP001501231"/>
    </source>
</evidence>
<keyword evidence="1 3" id="KW-0560">Oxidoreductase</keyword>
<comment type="similarity">
    <text evidence="3">Belongs to the aldehyde dehydrogenase family.</text>
</comment>
<dbReference type="PROSITE" id="PS00687">
    <property type="entry name" value="ALDEHYDE_DEHYDR_GLU"/>
    <property type="match status" value="1"/>
</dbReference>
<accession>A0ABN3IQI8</accession>
<dbReference type="Gene3D" id="3.40.605.10">
    <property type="entry name" value="Aldehyde Dehydrogenase, Chain A, domain 1"/>
    <property type="match status" value="1"/>
</dbReference>
<proteinExistence type="inferred from homology"/>
<reference evidence="5 6" key="1">
    <citation type="journal article" date="2019" name="Int. J. Syst. Evol. Microbiol.">
        <title>The Global Catalogue of Microorganisms (GCM) 10K type strain sequencing project: providing services to taxonomists for standard genome sequencing and annotation.</title>
        <authorList>
            <consortium name="The Broad Institute Genomics Platform"/>
            <consortium name="The Broad Institute Genome Sequencing Center for Infectious Disease"/>
            <person name="Wu L."/>
            <person name="Ma J."/>
        </authorList>
    </citation>
    <scope>NUCLEOTIDE SEQUENCE [LARGE SCALE GENOMIC DNA]</scope>
    <source>
        <strain evidence="5 6">JCM 3325</strain>
    </source>
</reference>
<evidence type="ECO:0000259" key="4">
    <source>
        <dbReference type="Pfam" id="PF00171"/>
    </source>
</evidence>
<dbReference type="PANTHER" id="PTHR11699">
    <property type="entry name" value="ALDEHYDE DEHYDROGENASE-RELATED"/>
    <property type="match status" value="1"/>
</dbReference>
<dbReference type="Proteomes" id="UP001501231">
    <property type="component" value="Unassembled WGS sequence"/>
</dbReference>
<dbReference type="InterPro" id="IPR029510">
    <property type="entry name" value="Ald_DH_CS_GLU"/>
</dbReference>
<dbReference type="InterPro" id="IPR016163">
    <property type="entry name" value="Ald_DH_C"/>
</dbReference>